<evidence type="ECO:0000313" key="1">
    <source>
        <dbReference type="EMBL" id="MEJ2870567.1"/>
    </source>
</evidence>
<keyword evidence="2" id="KW-1185">Reference proteome</keyword>
<gene>
    <name evidence="1" type="ORF">WCD74_22570</name>
</gene>
<sequence length="197" mass="19839">MTPALGVVARPPRRTMLLRFAVLAALAVLVLVVKASGVLSSPPPEAPPMPGGAVVVPGMVRATAPGESDLVLLRDSLGVRTVVAVGRASAEEQATAQALGLRLVELGVRDGVPTPAQLDTVLGLPGPVFLHDDTGDGPVVVLAGMVQLVRGVPAADVAARFTPAEAAKLTPEQRRALAAVSDAVGGSDGAYASVRGK</sequence>
<evidence type="ECO:0000313" key="2">
    <source>
        <dbReference type="Proteomes" id="UP001385809"/>
    </source>
</evidence>
<dbReference type="Proteomes" id="UP001385809">
    <property type="component" value="Unassembled WGS sequence"/>
</dbReference>
<organism evidence="1 2">
    <name type="scientific">Actinomycetospora aurantiaca</name>
    <dbReference type="NCBI Taxonomy" id="3129233"/>
    <lineage>
        <taxon>Bacteria</taxon>
        <taxon>Bacillati</taxon>
        <taxon>Actinomycetota</taxon>
        <taxon>Actinomycetes</taxon>
        <taxon>Pseudonocardiales</taxon>
        <taxon>Pseudonocardiaceae</taxon>
        <taxon>Actinomycetospora</taxon>
    </lineage>
</organism>
<reference evidence="1 2" key="1">
    <citation type="submission" date="2024-03" db="EMBL/GenBank/DDBJ databases">
        <title>Actinomycetospora sp. OC33-EN08, a novel actinomycete isolated from wild orchid (Aerides multiflora).</title>
        <authorList>
            <person name="Suriyachadkun C."/>
        </authorList>
    </citation>
    <scope>NUCLEOTIDE SEQUENCE [LARGE SCALE GENOMIC DNA]</scope>
    <source>
        <strain evidence="1 2">OC33-EN08</strain>
    </source>
</reference>
<proteinExistence type="predicted"/>
<dbReference type="RefSeq" id="WP_337697138.1">
    <property type="nucleotide sequence ID" value="NZ_JBBEGN010000014.1"/>
</dbReference>
<accession>A0ABU8MTR8</accession>
<comment type="caution">
    <text evidence="1">The sequence shown here is derived from an EMBL/GenBank/DDBJ whole genome shotgun (WGS) entry which is preliminary data.</text>
</comment>
<dbReference type="Gene3D" id="3.90.190.10">
    <property type="entry name" value="Protein tyrosine phosphatase superfamily"/>
    <property type="match status" value="1"/>
</dbReference>
<protein>
    <submittedName>
        <fullName evidence="1">Uncharacterized protein</fullName>
    </submittedName>
</protein>
<dbReference type="EMBL" id="JBBEGN010000014">
    <property type="protein sequence ID" value="MEJ2870567.1"/>
    <property type="molecule type" value="Genomic_DNA"/>
</dbReference>
<dbReference type="InterPro" id="IPR029021">
    <property type="entry name" value="Prot-tyrosine_phosphatase-like"/>
</dbReference>
<name>A0ABU8MTR8_9PSEU</name>